<name>A0A0M2F608_9GAMM</name>
<dbReference type="CDD" id="cd00093">
    <property type="entry name" value="HTH_XRE"/>
    <property type="match status" value="1"/>
</dbReference>
<dbReference type="OrthoDB" id="5678898at2"/>
<dbReference type="Gene3D" id="1.10.260.40">
    <property type="entry name" value="lambda repressor-like DNA-binding domains"/>
    <property type="match status" value="1"/>
</dbReference>
<feature type="domain" description="HTH cro/C1-type" evidence="1">
    <location>
        <begin position="69"/>
        <end position="121"/>
    </location>
</feature>
<organism evidence="2 3">
    <name type="scientific">Pectobacterium brasiliense</name>
    <dbReference type="NCBI Taxonomy" id="180957"/>
    <lineage>
        <taxon>Bacteria</taxon>
        <taxon>Pseudomonadati</taxon>
        <taxon>Pseudomonadota</taxon>
        <taxon>Gammaproteobacteria</taxon>
        <taxon>Enterobacterales</taxon>
        <taxon>Pectobacteriaceae</taxon>
        <taxon>Pectobacterium</taxon>
    </lineage>
</organism>
<dbReference type="SMART" id="SM00530">
    <property type="entry name" value="HTH_XRE"/>
    <property type="match status" value="1"/>
</dbReference>
<dbReference type="PROSITE" id="PS50943">
    <property type="entry name" value="HTH_CROC1"/>
    <property type="match status" value="1"/>
</dbReference>
<dbReference type="RefSeq" id="WP_039314073.1">
    <property type="nucleotide sequence ID" value="NZ_JQOD01000001.1"/>
</dbReference>
<comment type="caution">
    <text evidence="2">The sequence shown here is derived from an EMBL/GenBank/DDBJ whole genome shotgun (WGS) entry which is preliminary data.</text>
</comment>
<proteinExistence type="predicted"/>
<evidence type="ECO:0000313" key="2">
    <source>
        <dbReference type="EMBL" id="KGA36458.1"/>
    </source>
</evidence>
<gene>
    <name evidence="2" type="ORF">KU74_08355</name>
</gene>
<dbReference type="AlphaFoldDB" id="A0A0M2F608"/>
<dbReference type="Proteomes" id="UP000029435">
    <property type="component" value="Unassembled WGS sequence"/>
</dbReference>
<dbReference type="InterPro" id="IPR010982">
    <property type="entry name" value="Lambda_DNA-bd_dom_sf"/>
</dbReference>
<dbReference type="GO" id="GO:0003677">
    <property type="term" value="F:DNA binding"/>
    <property type="evidence" value="ECO:0007669"/>
    <property type="project" value="InterPro"/>
</dbReference>
<protein>
    <submittedName>
        <fullName evidence="2">2-hydroxyacid dehydrogenase</fullName>
    </submittedName>
</protein>
<accession>A0A0M2F608</accession>
<dbReference type="EMBL" id="JQOD01000001">
    <property type="protein sequence ID" value="KGA36458.1"/>
    <property type="molecule type" value="Genomic_DNA"/>
</dbReference>
<evidence type="ECO:0000313" key="3">
    <source>
        <dbReference type="Proteomes" id="UP000029435"/>
    </source>
</evidence>
<sequence length="123" mass="13942">MSIQVIRDKSGKPEYAVVPYELYQKLIENADDPALYESIPYTHSAEDDVSIPHEVVSIHIDQDVSLQTAWRIFRGLSQQEVATALGMTQAAVSQLESPDSRPQKRTREKLAKLYNCEPEQLIL</sequence>
<dbReference type="Pfam" id="PF01381">
    <property type="entry name" value="HTH_3"/>
    <property type="match status" value="1"/>
</dbReference>
<reference evidence="2 3" key="1">
    <citation type="submission" date="2014-08" db="EMBL/GenBank/DDBJ databases">
        <title>Genome sequences of NCPPB Pectobacterium isolates.</title>
        <authorList>
            <person name="Glover R.H."/>
            <person name="Sapp M."/>
            <person name="Elphinstone J."/>
        </authorList>
    </citation>
    <scope>NUCLEOTIDE SEQUENCE [LARGE SCALE GENOMIC DNA]</scope>
    <source>
        <strain evidence="2 3">LMG 21372</strain>
    </source>
</reference>
<dbReference type="InterPro" id="IPR001387">
    <property type="entry name" value="Cro/C1-type_HTH"/>
</dbReference>
<evidence type="ECO:0000259" key="1">
    <source>
        <dbReference type="PROSITE" id="PS50943"/>
    </source>
</evidence>
<dbReference type="SUPFAM" id="SSF47413">
    <property type="entry name" value="lambda repressor-like DNA-binding domains"/>
    <property type="match status" value="1"/>
</dbReference>